<organism evidence="1 2">
    <name type="scientific">Atta colombica</name>
    <dbReference type="NCBI Taxonomy" id="520822"/>
    <lineage>
        <taxon>Eukaryota</taxon>
        <taxon>Metazoa</taxon>
        <taxon>Ecdysozoa</taxon>
        <taxon>Arthropoda</taxon>
        <taxon>Hexapoda</taxon>
        <taxon>Insecta</taxon>
        <taxon>Pterygota</taxon>
        <taxon>Neoptera</taxon>
        <taxon>Endopterygota</taxon>
        <taxon>Hymenoptera</taxon>
        <taxon>Apocrita</taxon>
        <taxon>Aculeata</taxon>
        <taxon>Formicoidea</taxon>
        <taxon>Formicidae</taxon>
        <taxon>Myrmicinae</taxon>
        <taxon>Atta</taxon>
    </lineage>
</organism>
<evidence type="ECO:0000313" key="2">
    <source>
        <dbReference type="Proteomes" id="UP000078540"/>
    </source>
</evidence>
<evidence type="ECO:0000313" key="1">
    <source>
        <dbReference type="EMBL" id="KYM86684.1"/>
    </source>
</evidence>
<dbReference type="Proteomes" id="UP000078540">
    <property type="component" value="Unassembled WGS sequence"/>
</dbReference>
<accession>A0A195BLT0</accession>
<keyword evidence="2" id="KW-1185">Reference proteome</keyword>
<protein>
    <submittedName>
        <fullName evidence="1">Uncharacterized protein</fullName>
    </submittedName>
</protein>
<proteinExistence type="predicted"/>
<gene>
    <name evidence="1" type="ORF">ALC53_03834</name>
</gene>
<dbReference type="EMBL" id="KQ976439">
    <property type="protein sequence ID" value="KYM86684.1"/>
    <property type="molecule type" value="Genomic_DNA"/>
</dbReference>
<dbReference type="AlphaFoldDB" id="A0A195BLT0"/>
<sequence>MYLLAAHEASSEFKRLRNYESSGTIRFICITHDANEEKTGIGANAQPMIISHATERSHLRSTVPTLFPNNTDEPRARSVDLIDLNLNCDRV</sequence>
<name>A0A195BLT0_9HYME</name>
<reference evidence="1 2" key="1">
    <citation type="submission" date="2015-09" db="EMBL/GenBank/DDBJ databases">
        <title>Atta colombica WGS genome.</title>
        <authorList>
            <person name="Nygaard S."/>
            <person name="Hu H."/>
            <person name="Boomsma J."/>
            <person name="Zhang G."/>
        </authorList>
    </citation>
    <scope>NUCLEOTIDE SEQUENCE [LARGE SCALE GENOMIC DNA]</scope>
    <source>
        <strain evidence="1">Treedump-2</strain>
        <tissue evidence="1">Whole body</tissue>
    </source>
</reference>